<dbReference type="RefSeq" id="WP_190787065.1">
    <property type="nucleotide sequence ID" value="NZ_JACXLC010000001.1"/>
</dbReference>
<evidence type="ECO:0000256" key="6">
    <source>
        <dbReference type="ARBA" id="ARBA00023014"/>
    </source>
</evidence>
<name>A0ABR8KNW1_9SPHN</name>
<dbReference type="PANTHER" id="PTHR43756">
    <property type="entry name" value="CHOLINE MONOOXYGENASE, CHLOROPLASTIC"/>
    <property type="match status" value="1"/>
</dbReference>
<proteinExistence type="predicted"/>
<dbReference type="Pfam" id="PF00848">
    <property type="entry name" value="Ring_hydroxyl_A"/>
    <property type="match status" value="1"/>
</dbReference>
<dbReference type="SUPFAM" id="SSF50022">
    <property type="entry name" value="ISP domain"/>
    <property type="match status" value="1"/>
</dbReference>
<feature type="region of interest" description="Disordered" evidence="7">
    <location>
        <begin position="1"/>
        <end position="24"/>
    </location>
</feature>
<dbReference type="PANTHER" id="PTHR43756:SF5">
    <property type="entry name" value="CHOLINE MONOOXYGENASE, CHLOROPLASTIC"/>
    <property type="match status" value="1"/>
</dbReference>
<dbReference type="Gene3D" id="3.90.380.10">
    <property type="entry name" value="Naphthalene 1,2-dioxygenase Alpha Subunit, Chain A, domain 1"/>
    <property type="match status" value="2"/>
</dbReference>
<feature type="domain" description="Rieske" evidence="8">
    <location>
        <begin position="69"/>
        <end position="178"/>
    </location>
</feature>
<keyword evidence="5" id="KW-0408">Iron</keyword>
<dbReference type="InterPro" id="IPR001663">
    <property type="entry name" value="Rng_hydr_dOase-A"/>
</dbReference>
<evidence type="ECO:0000256" key="7">
    <source>
        <dbReference type="SAM" id="MobiDB-lite"/>
    </source>
</evidence>
<evidence type="ECO:0000256" key="3">
    <source>
        <dbReference type="ARBA" id="ARBA00022723"/>
    </source>
</evidence>
<keyword evidence="2" id="KW-0001">2Fe-2S</keyword>
<evidence type="ECO:0000259" key="8">
    <source>
        <dbReference type="PROSITE" id="PS51296"/>
    </source>
</evidence>
<evidence type="ECO:0000256" key="4">
    <source>
        <dbReference type="ARBA" id="ARBA00023002"/>
    </source>
</evidence>
<evidence type="ECO:0000256" key="5">
    <source>
        <dbReference type="ARBA" id="ARBA00023004"/>
    </source>
</evidence>
<dbReference type="Proteomes" id="UP000635384">
    <property type="component" value="Unassembled WGS sequence"/>
</dbReference>
<keyword evidence="9" id="KW-0223">Dioxygenase</keyword>
<dbReference type="InterPro" id="IPR017941">
    <property type="entry name" value="Rieske_2Fe-2S"/>
</dbReference>
<comment type="cofactor">
    <cofactor evidence="1">
        <name>Fe cation</name>
        <dbReference type="ChEBI" id="CHEBI:24875"/>
    </cofactor>
</comment>
<reference evidence="9 10" key="1">
    <citation type="submission" date="2020-09" db="EMBL/GenBank/DDBJ databases">
        <authorList>
            <person name="Yoon J.-W."/>
        </authorList>
    </citation>
    <scope>NUCLEOTIDE SEQUENCE [LARGE SCALE GENOMIC DNA]</scope>
    <source>
        <strain evidence="9 10">KMU-140</strain>
    </source>
</reference>
<dbReference type="InterPro" id="IPR015879">
    <property type="entry name" value="Ring_hydroxy_dOase_asu_C_dom"/>
</dbReference>
<evidence type="ECO:0000313" key="9">
    <source>
        <dbReference type="EMBL" id="MBD2841529.1"/>
    </source>
</evidence>
<feature type="compositionally biased region" description="Polar residues" evidence="7">
    <location>
        <begin position="1"/>
        <end position="15"/>
    </location>
</feature>
<dbReference type="Gene3D" id="2.102.10.10">
    <property type="entry name" value="Rieske [2Fe-2S] iron-sulphur domain"/>
    <property type="match status" value="1"/>
</dbReference>
<evidence type="ECO:0000313" key="10">
    <source>
        <dbReference type="Proteomes" id="UP000635384"/>
    </source>
</evidence>
<keyword evidence="6" id="KW-0411">Iron-sulfur</keyword>
<dbReference type="Pfam" id="PF00355">
    <property type="entry name" value="Rieske"/>
    <property type="match status" value="1"/>
</dbReference>
<accession>A0ABR8KNW1</accession>
<dbReference type="CDD" id="cd03469">
    <property type="entry name" value="Rieske_RO_Alpha_N"/>
    <property type="match status" value="1"/>
</dbReference>
<dbReference type="PROSITE" id="PS51296">
    <property type="entry name" value="RIESKE"/>
    <property type="match status" value="1"/>
</dbReference>
<keyword evidence="10" id="KW-1185">Reference proteome</keyword>
<keyword evidence="4" id="KW-0560">Oxidoreductase</keyword>
<keyword evidence="3" id="KW-0479">Metal-binding</keyword>
<dbReference type="InterPro" id="IPR036922">
    <property type="entry name" value="Rieske_2Fe-2S_sf"/>
</dbReference>
<protein>
    <submittedName>
        <fullName evidence="9">Aromatic ring-hydroxylating dioxygenase subunit alpha</fullName>
    </submittedName>
</protein>
<dbReference type="PRINTS" id="PR00090">
    <property type="entry name" value="RNGDIOXGNASE"/>
</dbReference>
<comment type="caution">
    <text evidence="9">The sequence shown here is derived from an EMBL/GenBank/DDBJ whole genome shotgun (WGS) entry which is preliminary data.</text>
</comment>
<evidence type="ECO:0000256" key="2">
    <source>
        <dbReference type="ARBA" id="ARBA00022714"/>
    </source>
</evidence>
<dbReference type="SUPFAM" id="SSF55961">
    <property type="entry name" value="Bet v1-like"/>
    <property type="match status" value="1"/>
</dbReference>
<gene>
    <name evidence="9" type="ORF">IB285_04560</name>
</gene>
<sequence length="394" mass="43323">MNAPTTPSTDQTDNSAGKLRPTGGQLALAENIRSGAVRETDRIDTVPASRYTDPEHFKAEKSALFDRLPQVLCPTALLPEPGMAVPHDATGRPLLITRDKKGKAHVFLNVCQHRGTRLVEGDEVQCASKLVCPYHAWTYNLDGGLVGLPRPETFPDLDKTQFGLKELPSCEAGGLIWFAPVEGANFSDAETLGEDFSAFGMDRSHLFRRKTHTVKGNWKLIMDAFLESYHVTRLHANTIGPFFKDGITSGDSVGPHMRSAVGRLEEVENVDFTDMEELRRVVTFAYQLLPATIIVPSPDYINVMVLMPQAHDLTLVEDFMLIPEVPATDKARDHWERSWSLLDGGVFASEDFRAAELGQQGLESGAVSEITLGTLEGGIARFDETVQEFLQGSG</sequence>
<dbReference type="GO" id="GO:0051213">
    <property type="term" value="F:dioxygenase activity"/>
    <property type="evidence" value="ECO:0007669"/>
    <property type="project" value="UniProtKB-KW"/>
</dbReference>
<dbReference type="EMBL" id="JACXLC010000001">
    <property type="protein sequence ID" value="MBD2841529.1"/>
    <property type="molecule type" value="Genomic_DNA"/>
</dbReference>
<evidence type="ECO:0000256" key="1">
    <source>
        <dbReference type="ARBA" id="ARBA00001962"/>
    </source>
</evidence>
<organism evidence="9 10">
    <name type="scientific">Erythrobacter rubeus</name>
    <dbReference type="NCBI Taxonomy" id="2760803"/>
    <lineage>
        <taxon>Bacteria</taxon>
        <taxon>Pseudomonadati</taxon>
        <taxon>Pseudomonadota</taxon>
        <taxon>Alphaproteobacteria</taxon>
        <taxon>Sphingomonadales</taxon>
        <taxon>Erythrobacteraceae</taxon>
        <taxon>Erythrobacter/Porphyrobacter group</taxon>
        <taxon>Erythrobacter</taxon>
    </lineage>
</organism>